<protein>
    <recommendedName>
        <fullName evidence="2">DUF1349 domain-containing protein</fullName>
    </recommendedName>
</protein>
<gene>
    <name evidence="1" type="ORF">S01H1_18407</name>
</gene>
<proteinExistence type="predicted"/>
<name>X0SH35_9ZZZZ</name>
<dbReference type="Pfam" id="PF07081">
    <property type="entry name" value="DUF1349"/>
    <property type="match status" value="1"/>
</dbReference>
<comment type="caution">
    <text evidence="1">The sequence shown here is derived from an EMBL/GenBank/DDBJ whole genome shotgun (WGS) entry which is preliminary data.</text>
</comment>
<evidence type="ECO:0008006" key="2">
    <source>
        <dbReference type="Google" id="ProtNLM"/>
    </source>
</evidence>
<evidence type="ECO:0000313" key="1">
    <source>
        <dbReference type="EMBL" id="GAF80324.1"/>
    </source>
</evidence>
<dbReference type="AlphaFoldDB" id="X0SH35"/>
<organism evidence="1">
    <name type="scientific">marine sediment metagenome</name>
    <dbReference type="NCBI Taxonomy" id="412755"/>
    <lineage>
        <taxon>unclassified sequences</taxon>
        <taxon>metagenomes</taxon>
        <taxon>ecological metagenomes</taxon>
    </lineage>
</organism>
<dbReference type="SUPFAM" id="SSF49899">
    <property type="entry name" value="Concanavalin A-like lectins/glucanases"/>
    <property type="match status" value="1"/>
</dbReference>
<dbReference type="PANTHER" id="PTHR35332">
    <property type="entry name" value="REGULATION OF ENOLASE PROTEIN 1"/>
    <property type="match status" value="1"/>
</dbReference>
<accession>X0SH35</accession>
<dbReference type="InterPro" id="IPR009784">
    <property type="entry name" value="DUF1349"/>
</dbReference>
<dbReference type="InterPro" id="IPR013320">
    <property type="entry name" value="ConA-like_dom_sf"/>
</dbReference>
<dbReference type="PANTHER" id="PTHR35332:SF2">
    <property type="entry name" value="REGULATION OF ENOLASE PROTEIN 1"/>
    <property type="match status" value="1"/>
</dbReference>
<dbReference type="Gene3D" id="2.60.120.200">
    <property type="match status" value="1"/>
</dbReference>
<sequence>MIDKNNKIDQSYFWLNQPIYEIKNHKLYMSTSPNTDFWQKTYYGFERDNGHCLLTKVINDFSITVNTEFYPKKQYD</sequence>
<dbReference type="EMBL" id="BARS01009842">
    <property type="protein sequence ID" value="GAF80324.1"/>
    <property type="molecule type" value="Genomic_DNA"/>
</dbReference>
<reference evidence="1" key="1">
    <citation type="journal article" date="2014" name="Front. Microbiol.">
        <title>High frequency of phylogenetically diverse reductive dehalogenase-homologous genes in deep subseafloor sedimentary metagenomes.</title>
        <authorList>
            <person name="Kawai M."/>
            <person name="Futagami T."/>
            <person name="Toyoda A."/>
            <person name="Takaki Y."/>
            <person name="Nishi S."/>
            <person name="Hori S."/>
            <person name="Arai W."/>
            <person name="Tsubouchi T."/>
            <person name="Morono Y."/>
            <person name="Uchiyama I."/>
            <person name="Ito T."/>
            <person name="Fujiyama A."/>
            <person name="Inagaki F."/>
            <person name="Takami H."/>
        </authorList>
    </citation>
    <scope>NUCLEOTIDE SEQUENCE</scope>
    <source>
        <strain evidence="1">Expedition CK06-06</strain>
    </source>
</reference>
<feature type="non-terminal residue" evidence="1">
    <location>
        <position position="76"/>
    </location>
</feature>